<evidence type="ECO:0000313" key="3">
    <source>
        <dbReference type="EnsemblMetazoa" id="ASIC014562-PA"/>
    </source>
</evidence>
<reference evidence="2 4" key="1">
    <citation type="journal article" date="2014" name="BMC Genomics">
        <title>Genome sequence of Anopheles sinensis provides insight into genetics basis of mosquito competence for malaria parasites.</title>
        <authorList>
            <person name="Zhou D."/>
            <person name="Zhang D."/>
            <person name="Ding G."/>
            <person name="Shi L."/>
            <person name="Hou Q."/>
            <person name="Ye Y."/>
            <person name="Xu Y."/>
            <person name="Zhou H."/>
            <person name="Xiong C."/>
            <person name="Li S."/>
            <person name="Yu J."/>
            <person name="Hong S."/>
            <person name="Yu X."/>
            <person name="Zou P."/>
            <person name="Chen C."/>
            <person name="Chang X."/>
            <person name="Wang W."/>
            <person name="Lv Y."/>
            <person name="Sun Y."/>
            <person name="Ma L."/>
            <person name="Shen B."/>
            <person name="Zhu C."/>
        </authorList>
    </citation>
    <scope>NUCLEOTIDE SEQUENCE [LARGE SCALE GENOMIC DNA]</scope>
</reference>
<evidence type="ECO:0000313" key="4">
    <source>
        <dbReference type="Proteomes" id="UP000030765"/>
    </source>
</evidence>
<dbReference type="Proteomes" id="UP000030765">
    <property type="component" value="Unassembled WGS sequence"/>
</dbReference>
<sequence>MQLQSFPPTRIRSPAPGLLRLESKPSIDQPRFIGAGYWRTRPPRLKGGFSISSLTRESQVNFRPDLWPVQPIPSIALSRGADGSRF</sequence>
<name>A0A084W8W1_ANOSI</name>
<accession>A0A084W8W1</accession>
<dbReference type="EMBL" id="ATLV01021518">
    <property type="status" value="NOT_ANNOTATED_CDS"/>
    <property type="molecule type" value="Genomic_DNA"/>
</dbReference>
<dbReference type="EnsemblMetazoa" id="ASIC014562-RA">
    <property type="protein sequence ID" value="ASIC014562-PA"/>
    <property type="gene ID" value="ASIC014562"/>
</dbReference>
<feature type="region of interest" description="Disordered" evidence="1">
    <location>
        <begin position="1"/>
        <end position="22"/>
    </location>
</feature>
<gene>
    <name evidence="2" type="ORF">ZHAS_00014562</name>
</gene>
<protein>
    <submittedName>
        <fullName evidence="2 3">ATPase AAA</fullName>
    </submittedName>
</protein>
<dbReference type="VEuPathDB" id="VectorBase:ASIC014562"/>
<proteinExistence type="predicted"/>
<evidence type="ECO:0000313" key="2">
    <source>
        <dbReference type="EMBL" id="KFB46655.1"/>
    </source>
</evidence>
<reference evidence="3" key="2">
    <citation type="submission" date="2020-05" db="UniProtKB">
        <authorList>
            <consortium name="EnsemblMetazoa"/>
        </authorList>
    </citation>
    <scope>IDENTIFICATION</scope>
</reference>
<dbReference type="AlphaFoldDB" id="A0A084W8W1"/>
<evidence type="ECO:0000256" key="1">
    <source>
        <dbReference type="SAM" id="MobiDB-lite"/>
    </source>
</evidence>
<dbReference type="EMBL" id="KE525319">
    <property type="protein sequence ID" value="KFB46655.1"/>
    <property type="molecule type" value="Genomic_DNA"/>
</dbReference>
<organism evidence="2">
    <name type="scientific">Anopheles sinensis</name>
    <name type="common">Mosquito</name>
    <dbReference type="NCBI Taxonomy" id="74873"/>
    <lineage>
        <taxon>Eukaryota</taxon>
        <taxon>Metazoa</taxon>
        <taxon>Ecdysozoa</taxon>
        <taxon>Arthropoda</taxon>
        <taxon>Hexapoda</taxon>
        <taxon>Insecta</taxon>
        <taxon>Pterygota</taxon>
        <taxon>Neoptera</taxon>
        <taxon>Endopterygota</taxon>
        <taxon>Diptera</taxon>
        <taxon>Nematocera</taxon>
        <taxon>Culicoidea</taxon>
        <taxon>Culicidae</taxon>
        <taxon>Anophelinae</taxon>
        <taxon>Anopheles</taxon>
    </lineage>
</organism>
<keyword evidence="4" id="KW-1185">Reference proteome</keyword>